<evidence type="ECO:0000313" key="5">
    <source>
        <dbReference type="EMBL" id="GIF25612.1"/>
    </source>
</evidence>
<dbReference type="PANTHER" id="PTHR43392">
    <property type="entry name" value="AAA-TYPE ATPASE FAMILY PROTEIN / ANKYRIN REPEAT FAMILY PROTEIN"/>
    <property type="match status" value="1"/>
</dbReference>
<dbReference type="InterPro" id="IPR006626">
    <property type="entry name" value="PbH1"/>
</dbReference>
<dbReference type="GO" id="GO:0005524">
    <property type="term" value="F:ATP binding"/>
    <property type="evidence" value="ECO:0007669"/>
    <property type="project" value="UniProtKB-KW"/>
</dbReference>
<keyword evidence="3" id="KW-0067">ATP-binding</keyword>
<dbReference type="PRINTS" id="PR00819">
    <property type="entry name" value="CBXCFQXSUPER"/>
</dbReference>
<dbReference type="Pfam" id="PF13229">
    <property type="entry name" value="Beta_helix"/>
    <property type="match status" value="1"/>
</dbReference>
<keyword evidence="6" id="KW-1185">Reference proteome</keyword>
<comment type="similarity">
    <text evidence="1">Belongs to the CbxX/CfxQ family.</text>
</comment>
<protein>
    <recommendedName>
        <fullName evidence="4">AAA+ ATPase domain-containing protein</fullName>
    </recommendedName>
</protein>
<reference evidence="5" key="1">
    <citation type="submission" date="2021-01" db="EMBL/GenBank/DDBJ databases">
        <title>Whole genome shotgun sequence of Actinoplanes tereljensis NBRC 105297.</title>
        <authorList>
            <person name="Komaki H."/>
            <person name="Tamura T."/>
        </authorList>
    </citation>
    <scope>NUCLEOTIDE SEQUENCE</scope>
    <source>
        <strain evidence="5">NBRC 105297</strain>
    </source>
</reference>
<feature type="domain" description="AAA+ ATPase" evidence="4">
    <location>
        <begin position="537"/>
        <end position="678"/>
    </location>
</feature>
<dbReference type="FunFam" id="3.40.50.300:FF:000216">
    <property type="entry name" value="Type VII secretion ATPase EccA"/>
    <property type="match status" value="2"/>
</dbReference>
<evidence type="ECO:0000256" key="3">
    <source>
        <dbReference type="ARBA" id="ARBA00022840"/>
    </source>
</evidence>
<dbReference type="SMART" id="SM00382">
    <property type="entry name" value="AAA"/>
    <property type="match status" value="2"/>
</dbReference>
<evidence type="ECO:0000256" key="2">
    <source>
        <dbReference type="ARBA" id="ARBA00022741"/>
    </source>
</evidence>
<dbReference type="InterPro" id="IPR003593">
    <property type="entry name" value="AAA+_ATPase"/>
</dbReference>
<sequence length="1043" mass="107671">MKVLTVSQTEPGCYSSISAALADAGPGATVLVQPGTYREQLTVGHDVQLVAEDGRGTVTVDGGEQVAAFVSRGTAAVRGLAFAGGSPQLPAVQLAGGTLKLADCDIAGRGVVALHARGGVLDLTGCRLTAPAGAGLLVEGNTTGRVENTIVQDIATTGVVLAGTATPALTGCAISDVRGVGVLSTGGRARLDGCDIGPVDGPGMVVEDGGSPILTGTTVHDTGGAGIAVVEGTPAFEDCTVRGAAGHGFVAAGGAKTVLRNCTIVEVAGHGLFVAAQAVVEASACRTPGATVAGTAVLRLTGGRSGGVDLGEESRGTFTEVELESVLAHGSARVELTGVTASGSVRAEGEARAKVRGGRFATGLEATDGAELIADEARIEGAPWGVRVGARAQAVVTAADISGASVAGLLALAGGELTVRNSRIHDCSGPPVRFAPGSRGRVLGCELLDNGADAVVNEAGPDVQVTGTSVRPKAVEAAAPAAAPAAEPAGDDTAAPLLAQLDALVGLAGVKREVATLVGLHRVSQRRAAAGLPLPPMSRHMVFAGAPGTGKTTVARLYGEILAALKVMPGGQLIEAARADLVAEHVGGTAVKTTEKFQAAIGGVLFIDEAYTLAPIDGGNGHDFGREAIDTLVKLMEDHRDEVVVIVAGYSDQMKTFMASNPGLASRFAKTIEFESYSTAELVTIVERMCSTHHYSLEYETRTALSEHFDGIPRNAHFGNARVARQVFEEMIGRQAFRLAQSSSSSGIELAQLLPDDLGITKPTAAADDKRSATVDRLLERLHGMIGLSEVKREVAELIDLLETTRARVRAGLPAASVSRHLVFSGPPGTGKTTVARLYGEILAALGALPRGQLIEAARADLVGEYIGHTAQRTREVFERALGGVLFIDEAYTLAPAGGGQDFGREAIETLMKLMEDHRDDVVVIAAGYEDDMSRFLAANVGLQSRFTRRIHFANYSADDLVAIFENLARGSGYECAGNTLQALRDHFESVPRGKAFGNGRYARQVLEEVITRQSRRLRASGNSTVDDLRTLLPQDVAVAVPS</sequence>
<proteinExistence type="inferred from homology"/>
<gene>
    <name evidence="5" type="ORF">Ate02nite_83420</name>
</gene>
<dbReference type="Pfam" id="PF00004">
    <property type="entry name" value="AAA"/>
    <property type="match status" value="2"/>
</dbReference>
<dbReference type="EMBL" id="BOMY01000053">
    <property type="protein sequence ID" value="GIF25612.1"/>
    <property type="molecule type" value="Genomic_DNA"/>
</dbReference>
<dbReference type="PANTHER" id="PTHR43392:SF2">
    <property type="entry name" value="AAA-TYPE ATPASE FAMILY PROTEIN _ ANKYRIN REPEAT FAMILY PROTEIN"/>
    <property type="match status" value="1"/>
</dbReference>
<dbReference type="InterPro" id="IPR050773">
    <property type="entry name" value="CbxX/CfxQ_RuBisCO_ESX"/>
</dbReference>
<accession>A0A919TZ76</accession>
<dbReference type="InterPro" id="IPR041627">
    <property type="entry name" value="AAA_lid_6"/>
</dbReference>
<dbReference type="AlphaFoldDB" id="A0A919TZ76"/>
<dbReference type="Gene3D" id="2.160.20.10">
    <property type="entry name" value="Single-stranded right-handed beta-helix, Pectin lyase-like"/>
    <property type="match status" value="2"/>
</dbReference>
<dbReference type="Gene3D" id="3.40.50.300">
    <property type="entry name" value="P-loop containing nucleotide triphosphate hydrolases"/>
    <property type="match status" value="2"/>
</dbReference>
<dbReference type="InterPro" id="IPR012334">
    <property type="entry name" value="Pectin_lyas_fold"/>
</dbReference>
<dbReference type="Proteomes" id="UP000623608">
    <property type="component" value="Unassembled WGS sequence"/>
</dbReference>
<dbReference type="SUPFAM" id="SSF51126">
    <property type="entry name" value="Pectin lyase-like"/>
    <property type="match status" value="2"/>
</dbReference>
<dbReference type="InterPro" id="IPR003959">
    <property type="entry name" value="ATPase_AAA_core"/>
</dbReference>
<dbReference type="CDD" id="cd00009">
    <property type="entry name" value="AAA"/>
    <property type="match status" value="2"/>
</dbReference>
<keyword evidence="2" id="KW-0547">Nucleotide-binding</keyword>
<dbReference type="Pfam" id="PF17866">
    <property type="entry name" value="AAA_lid_6"/>
    <property type="match status" value="2"/>
</dbReference>
<feature type="domain" description="AAA+ ATPase" evidence="4">
    <location>
        <begin position="818"/>
        <end position="957"/>
    </location>
</feature>
<evidence type="ECO:0000259" key="4">
    <source>
        <dbReference type="SMART" id="SM00382"/>
    </source>
</evidence>
<dbReference type="Gene3D" id="1.10.8.60">
    <property type="match status" value="2"/>
</dbReference>
<organism evidence="5 6">
    <name type="scientific">Paractinoplanes tereljensis</name>
    <dbReference type="NCBI Taxonomy" id="571912"/>
    <lineage>
        <taxon>Bacteria</taxon>
        <taxon>Bacillati</taxon>
        <taxon>Actinomycetota</taxon>
        <taxon>Actinomycetes</taxon>
        <taxon>Micromonosporales</taxon>
        <taxon>Micromonosporaceae</taxon>
        <taxon>Paractinoplanes</taxon>
    </lineage>
</organism>
<dbReference type="SUPFAM" id="SSF52540">
    <property type="entry name" value="P-loop containing nucleoside triphosphate hydrolases"/>
    <property type="match status" value="2"/>
</dbReference>
<dbReference type="InterPro" id="IPR011050">
    <property type="entry name" value="Pectin_lyase_fold/virulence"/>
</dbReference>
<name>A0A919TZ76_9ACTN</name>
<dbReference type="GO" id="GO:0016887">
    <property type="term" value="F:ATP hydrolysis activity"/>
    <property type="evidence" value="ECO:0007669"/>
    <property type="project" value="InterPro"/>
</dbReference>
<dbReference type="InterPro" id="IPR039448">
    <property type="entry name" value="Beta_helix"/>
</dbReference>
<evidence type="ECO:0000256" key="1">
    <source>
        <dbReference type="ARBA" id="ARBA00010378"/>
    </source>
</evidence>
<comment type="caution">
    <text evidence="5">The sequence shown here is derived from an EMBL/GenBank/DDBJ whole genome shotgun (WGS) entry which is preliminary data.</text>
</comment>
<evidence type="ECO:0000313" key="6">
    <source>
        <dbReference type="Proteomes" id="UP000623608"/>
    </source>
</evidence>
<dbReference type="SMART" id="SM00710">
    <property type="entry name" value="PbH1"/>
    <property type="match status" value="8"/>
</dbReference>
<dbReference type="InterPro" id="IPR000641">
    <property type="entry name" value="CbxX/CfxQ"/>
</dbReference>
<dbReference type="InterPro" id="IPR027417">
    <property type="entry name" value="P-loop_NTPase"/>
</dbReference>